<evidence type="ECO:0000256" key="3">
    <source>
        <dbReference type="ARBA" id="ARBA00022692"/>
    </source>
</evidence>
<dbReference type="SUPFAM" id="SSF103473">
    <property type="entry name" value="MFS general substrate transporter"/>
    <property type="match status" value="1"/>
</dbReference>
<evidence type="ECO:0000313" key="11">
    <source>
        <dbReference type="EMBL" id="GIX68169.1"/>
    </source>
</evidence>
<dbReference type="Proteomes" id="UP001054945">
    <property type="component" value="Unassembled WGS sequence"/>
</dbReference>
<dbReference type="InterPro" id="IPR020846">
    <property type="entry name" value="MFS_dom"/>
</dbReference>
<dbReference type="Pfam" id="PF00083">
    <property type="entry name" value="Sugar_tr"/>
    <property type="match status" value="1"/>
</dbReference>
<dbReference type="NCBIfam" id="TIGR00879">
    <property type="entry name" value="SP"/>
    <property type="match status" value="1"/>
</dbReference>
<dbReference type="InterPro" id="IPR036259">
    <property type="entry name" value="MFS_trans_sf"/>
</dbReference>
<keyword evidence="2" id="KW-1003">Cell membrane</keyword>
<dbReference type="GO" id="GO:0005886">
    <property type="term" value="C:plasma membrane"/>
    <property type="evidence" value="ECO:0007669"/>
    <property type="project" value="UniProtKB-SubCell"/>
</dbReference>
<comment type="caution">
    <text evidence="11">The sequence shown here is derived from an EMBL/GenBank/DDBJ whole genome shotgun (WGS) entry which is preliminary data.</text>
</comment>
<accession>A0AAV4M715</accession>
<dbReference type="PROSITE" id="PS50850">
    <property type="entry name" value="MFS"/>
    <property type="match status" value="1"/>
</dbReference>
<dbReference type="AlphaFoldDB" id="A0AAV4M715"/>
<dbReference type="GO" id="GO:0051119">
    <property type="term" value="F:sugar transmembrane transporter activity"/>
    <property type="evidence" value="ECO:0007669"/>
    <property type="project" value="InterPro"/>
</dbReference>
<evidence type="ECO:0000256" key="4">
    <source>
        <dbReference type="ARBA" id="ARBA00022989"/>
    </source>
</evidence>
<comment type="subcellular location">
    <subcellularLocation>
        <location evidence="1">Cell membrane</location>
        <topology evidence="1">Multi-pass membrane protein</topology>
    </subcellularLocation>
</comment>
<keyword evidence="5 9" id="KW-0472">Membrane</keyword>
<dbReference type="InterPro" id="IPR050549">
    <property type="entry name" value="MFS_Trehalose_Transporter"/>
</dbReference>
<evidence type="ECO:0000256" key="6">
    <source>
        <dbReference type="ARBA" id="ARBA00023180"/>
    </source>
</evidence>
<dbReference type="EMBL" id="BPLR01001932">
    <property type="protein sequence ID" value="GIX68169.1"/>
    <property type="molecule type" value="Genomic_DNA"/>
</dbReference>
<evidence type="ECO:0000256" key="2">
    <source>
        <dbReference type="ARBA" id="ARBA00022475"/>
    </source>
</evidence>
<dbReference type="InterPro" id="IPR005828">
    <property type="entry name" value="MFS_sugar_transport-like"/>
</dbReference>
<dbReference type="InterPro" id="IPR005829">
    <property type="entry name" value="Sugar_transporter_CS"/>
</dbReference>
<evidence type="ECO:0000256" key="1">
    <source>
        <dbReference type="ARBA" id="ARBA00004651"/>
    </source>
</evidence>
<dbReference type="InterPro" id="IPR044775">
    <property type="entry name" value="MFS_ERD6/Tret1-like"/>
</dbReference>
<organism evidence="11 12">
    <name type="scientific">Caerostris extrusa</name>
    <name type="common">Bark spider</name>
    <name type="synonym">Caerostris bankana</name>
    <dbReference type="NCBI Taxonomy" id="172846"/>
    <lineage>
        <taxon>Eukaryota</taxon>
        <taxon>Metazoa</taxon>
        <taxon>Ecdysozoa</taxon>
        <taxon>Arthropoda</taxon>
        <taxon>Chelicerata</taxon>
        <taxon>Arachnida</taxon>
        <taxon>Araneae</taxon>
        <taxon>Araneomorphae</taxon>
        <taxon>Entelegynae</taxon>
        <taxon>Araneoidea</taxon>
        <taxon>Araneidae</taxon>
        <taxon>Caerostris</taxon>
    </lineage>
</organism>
<evidence type="ECO:0000256" key="5">
    <source>
        <dbReference type="ARBA" id="ARBA00023136"/>
    </source>
</evidence>
<feature type="domain" description="Major facilitator superfamily (MFS) profile" evidence="10">
    <location>
        <begin position="14"/>
        <end position="442"/>
    </location>
</feature>
<dbReference type="FunFam" id="1.20.1250.20:FF:000055">
    <property type="entry name" value="Facilitated trehalose transporter Tret1-2 homolog"/>
    <property type="match status" value="1"/>
</dbReference>
<evidence type="ECO:0000256" key="7">
    <source>
        <dbReference type="ARBA" id="ARBA00024348"/>
    </source>
</evidence>
<dbReference type="InterPro" id="IPR003663">
    <property type="entry name" value="Sugar/inositol_transpt"/>
</dbReference>
<keyword evidence="12" id="KW-1185">Reference proteome</keyword>
<keyword evidence="3 9" id="KW-0812">Transmembrane</keyword>
<dbReference type="Gene3D" id="1.20.1250.20">
    <property type="entry name" value="MFS general substrate transporter like domains"/>
    <property type="match status" value="1"/>
</dbReference>
<sequence length="470" mass="50758">MPVPPIQSKHGIRKMYLAAVAALSFAVAAGMVCGYSASATADMKRKSSPVRPDPEEIAWIGSIMALGAVLGGIVAGFLCNKLGRKGTLMISSIPFLAGWLFIAYADKVAYIYIGRFITGSCVGIACVTAPPYLIEISTPDVRGLLGASFQLFIVLGVLIVNGLGATLSWEWLAIPSAGLAIFAICCMIFVPESPRWLIGKGGYQEAIAAVKFLQGDRIDASAECVAIDEDLRNQPKGSISLQELMKPDAIIPALLSFGLVFFQQFTGSNAILFYTVEIFSAAGSHNANASTIIIDAVLVLATCVSSGLMDKAGRKVLLVISGVGMAVSLFALGTYDYISESNAQFKSDYGWIPLVSLIIYIATFSLGFGPIPWLMMAEMTSIRTRSLICGAATALCWTCVFIVTKTFQTMEVSIHDYGAYFFYAGFSVLSCIFTIFCLPETKGKQFEEIQQLFLSYRKKENTPEKYEEMS</sequence>
<dbReference type="PANTHER" id="PTHR48021">
    <property type="match status" value="1"/>
</dbReference>
<dbReference type="PRINTS" id="PR00171">
    <property type="entry name" value="SUGRTRNSPORT"/>
</dbReference>
<feature type="transmembrane region" description="Helical" evidence="9">
    <location>
        <begin position="16"/>
        <end position="37"/>
    </location>
</feature>
<dbReference type="PANTHER" id="PTHR48021:SF1">
    <property type="entry name" value="GH07001P-RELATED"/>
    <property type="match status" value="1"/>
</dbReference>
<feature type="transmembrane region" description="Helical" evidence="9">
    <location>
        <begin position="350"/>
        <end position="375"/>
    </location>
</feature>
<feature type="transmembrane region" description="Helical" evidence="9">
    <location>
        <begin position="57"/>
        <end position="79"/>
    </location>
</feature>
<evidence type="ECO:0000256" key="9">
    <source>
        <dbReference type="SAM" id="Phobius"/>
    </source>
</evidence>
<comment type="similarity">
    <text evidence="7">Belongs to the major facilitator superfamily. Sugar transporter (TC 2.A.1.1) family. Trehalose transporter subfamily.</text>
</comment>
<feature type="transmembrane region" description="Helical" evidence="9">
    <location>
        <begin position="419"/>
        <end position="438"/>
    </location>
</feature>
<evidence type="ECO:0000256" key="8">
    <source>
        <dbReference type="RuleBase" id="RU003346"/>
    </source>
</evidence>
<feature type="transmembrane region" description="Helical" evidence="9">
    <location>
        <begin position="249"/>
        <end position="275"/>
    </location>
</feature>
<feature type="transmembrane region" description="Helical" evidence="9">
    <location>
        <begin position="144"/>
        <end position="165"/>
    </location>
</feature>
<reference evidence="11 12" key="1">
    <citation type="submission" date="2021-06" db="EMBL/GenBank/DDBJ databases">
        <title>Caerostris extrusa draft genome.</title>
        <authorList>
            <person name="Kono N."/>
            <person name="Arakawa K."/>
        </authorList>
    </citation>
    <scope>NUCLEOTIDE SEQUENCE [LARGE SCALE GENOMIC DNA]</scope>
</reference>
<feature type="transmembrane region" description="Helical" evidence="9">
    <location>
        <begin position="110"/>
        <end position="132"/>
    </location>
</feature>
<gene>
    <name evidence="11" type="primary">Tret1</name>
    <name evidence="11" type="ORF">CEXT_733501</name>
</gene>
<feature type="transmembrane region" description="Helical" evidence="9">
    <location>
        <begin position="171"/>
        <end position="190"/>
    </location>
</feature>
<feature type="transmembrane region" description="Helical" evidence="9">
    <location>
        <begin position="387"/>
        <end position="407"/>
    </location>
</feature>
<feature type="transmembrane region" description="Helical" evidence="9">
    <location>
        <begin position="316"/>
        <end position="338"/>
    </location>
</feature>
<evidence type="ECO:0000259" key="10">
    <source>
        <dbReference type="PROSITE" id="PS50850"/>
    </source>
</evidence>
<name>A0AAV4M715_CAEEX</name>
<proteinExistence type="inferred from homology"/>
<dbReference type="CDD" id="cd17358">
    <property type="entry name" value="MFS_GLUT6_8_Class3_like"/>
    <property type="match status" value="1"/>
</dbReference>
<keyword evidence="4 9" id="KW-1133">Transmembrane helix</keyword>
<dbReference type="PROSITE" id="PS00216">
    <property type="entry name" value="SUGAR_TRANSPORT_1"/>
    <property type="match status" value="1"/>
</dbReference>
<keyword evidence="8" id="KW-0813">Transport</keyword>
<evidence type="ECO:0000313" key="12">
    <source>
        <dbReference type="Proteomes" id="UP001054945"/>
    </source>
</evidence>
<feature type="transmembrane region" description="Helical" evidence="9">
    <location>
        <begin position="86"/>
        <end position="104"/>
    </location>
</feature>
<keyword evidence="6" id="KW-0325">Glycoprotein</keyword>
<feature type="transmembrane region" description="Helical" evidence="9">
    <location>
        <begin position="287"/>
        <end position="309"/>
    </location>
</feature>
<protein>
    <submittedName>
        <fullName evidence="11">Facilitated trehalose transporter Tret1</fullName>
    </submittedName>
</protein>